<dbReference type="SMART" id="SM00421">
    <property type="entry name" value="HTH_LUXR"/>
    <property type="match status" value="1"/>
</dbReference>
<evidence type="ECO:0000256" key="2">
    <source>
        <dbReference type="ARBA" id="ARBA00023125"/>
    </source>
</evidence>
<keyword evidence="3" id="KW-0804">Transcription</keyword>
<dbReference type="PANTHER" id="PTHR44688:SF16">
    <property type="entry name" value="DNA-BINDING TRANSCRIPTIONAL ACTIVATOR DEVR_DOSR"/>
    <property type="match status" value="1"/>
</dbReference>
<name>A0A8J2TM90_9FLAO</name>
<accession>A0A8J2TM90</accession>
<dbReference type="AlphaFoldDB" id="A0A8J2TM90"/>
<evidence type="ECO:0000256" key="1">
    <source>
        <dbReference type="ARBA" id="ARBA00023015"/>
    </source>
</evidence>
<dbReference type="Pfam" id="PF00196">
    <property type="entry name" value="GerE"/>
    <property type="match status" value="1"/>
</dbReference>
<dbReference type="PRINTS" id="PR00038">
    <property type="entry name" value="HTHLUXR"/>
</dbReference>
<evidence type="ECO:0000259" key="4">
    <source>
        <dbReference type="PROSITE" id="PS50043"/>
    </source>
</evidence>
<dbReference type="GO" id="GO:0003677">
    <property type="term" value="F:DNA binding"/>
    <property type="evidence" value="ECO:0007669"/>
    <property type="project" value="UniProtKB-KW"/>
</dbReference>
<keyword evidence="2" id="KW-0238">DNA-binding</keyword>
<dbReference type="PROSITE" id="PS50043">
    <property type="entry name" value="HTH_LUXR_2"/>
    <property type="match status" value="1"/>
</dbReference>
<organism evidence="5 6">
    <name type="scientific">Aquaticitalea lipolytica</name>
    <dbReference type="NCBI Taxonomy" id="1247562"/>
    <lineage>
        <taxon>Bacteria</taxon>
        <taxon>Pseudomonadati</taxon>
        <taxon>Bacteroidota</taxon>
        <taxon>Flavobacteriia</taxon>
        <taxon>Flavobacteriales</taxon>
        <taxon>Flavobacteriaceae</taxon>
        <taxon>Aquaticitalea</taxon>
    </lineage>
</organism>
<dbReference type="InterPro" id="IPR036388">
    <property type="entry name" value="WH-like_DNA-bd_sf"/>
</dbReference>
<sequence>MYEVFALTKKKHIVTSESKIVYEDLTRREIEIALCILNNVSYKKIAQELFIAESTVSKHASNIFKKTGVKNKRQFISRFKKKPSK</sequence>
<gene>
    <name evidence="5" type="ORF">GCM10011531_09810</name>
</gene>
<dbReference type="InterPro" id="IPR000792">
    <property type="entry name" value="Tscrpt_reg_LuxR_C"/>
</dbReference>
<dbReference type="EMBL" id="BMIC01000001">
    <property type="protein sequence ID" value="GFZ81602.1"/>
    <property type="molecule type" value="Genomic_DNA"/>
</dbReference>
<keyword evidence="1" id="KW-0805">Transcription regulation</keyword>
<reference evidence="5 6" key="1">
    <citation type="journal article" date="2014" name="Int. J. Syst. Evol. Microbiol.">
        <title>Complete genome sequence of Corynebacterium casei LMG S-19264T (=DSM 44701T), isolated from a smear-ripened cheese.</title>
        <authorList>
            <consortium name="US DOE Joint Genome Institute (JGI-PGF)"/>
            <person name="Walter F."/>
            <person name="Albersmeier A."/>
            <person name="Kalinowski J."/>
            <person name="Ruckert C."/>
        </authorList>
    </citation>
    <scope>NUCLEOTIDE SEQUENCE [LARGE SCALE GENOMIC DNA]</scope>
    <source>
        <strain evidence="5 6">CGMCC 1.15295</strain>
    </source>
</reference>
<dbReference type="SUPFAM" id="SSF46894">
    <property type="entry name" value="C-terminal effector domain of the bipartite response regulators"/>
    <property type="match status" value="1"/>
</dbReference>
<dbReference type="InterPro" id="IPR016032">
    <property type="entry name" value="Sig_transdc_resp-reg_C-effctor"/>
</dbReference>
<comment type="caution">
    <text evidence="5">The sequence shown here is derived from an EMBL/GenBank/DDBJ whole genome shotgun (WGS) entry which is preliminary data.</text>
</comment>
<dbReference type="CDD" id="cd06170">
    <property type="entry name" value="LuxR_C_like"/>
    <property type="match status" value="1"/>
</dbReference>
<dbReference type="Proteomes" id="UP000598120">
    <property type="component" value="Unassembled WGS sequence"/>
</dbReference>
<proteinExistence type="predicted"/>
<keyword evidence="6" id="KW-1185">Reference proteome</keyword>
<dbReference type="Gene3D" id="1.10.10.10">
    <property type="entry name" value="Winged helix-like DNA-binding domain superfamily/Winged helix DNA-binding domain"/>
    <property type="match status" value="1"/>
</dbReference>
<dbReference type="GO" id="GO:0006355">
    <property type="term" value="P:regulation of DNA-templated transcription"/>
    <property type="evidence" value="ECO:0007669"/>
    <property type="project" value="InterPro"/>
</dbReference>
<evidence type="ECO:0000313" key="5">
    <source>
        <dbReference type="EMBL" id="GFZ81602.1"/>
    </source>
</evidence>
<protein>
    <recommendedName>
        <fullName evidence="4">HTH luxR-type domain-containing protein</fullName>
    </recommendedName>
</protein>
<evidence type="ECO:0000313" key="6">
    <source>
        <dbReference type="Proteomes" id="UP000598120"/>
    </source>
</evidence>
<dbReference type="PANTHER" id="PTHR44688">
    <property type="entry name" value="DNA-BINDING TRANSCRIPTIONAL ACTIVATOR DEVR_DOSR"/>
    <property type="match status" value="1"/>
</dbReference>
<feature type="domain" description="HTH luxR-type" evidence="4">
    <location>
        <begin position="18"/>
        <end position="83"/>
    </location>
</feature>
<evidence type="ECO:0000256" key="3">
    <source>
        <dbReference type="ARBA" id="ARBA00023163"/>
    </source>
</evidence>